<dbReference type="EMBL" id="JAVIIP010000012">
    <property type="protein sequence ID" value="MDX8540179.1"/>
    <property type="molecule type" value="Genomic_DNA"/>
</dbReference>
<feature type="region of interest" description="Disordered" evidence="11">
    <location>
        <begin position="546"/>
        <end position="574"/>
    </location>
</feature>
<dbReference type="Pfam" id="PF04324">
    <property type="entry name" value="Fer2_BFD"/>
    <property type="match status" value="1"/>
</dbReference>
<dbReference type="InterPro" id="IPR041854">
    <property type="entry name" value="BFD-like_2Fe2S-bd_dom_sf"/>
</dbReference>
<evidence type="ECO:0000256" key="5">
    <source>
        <dbReference type="ARBA" id="ARBA00022505"/>
    </source>
</evidence>
<dbReference type="SMART" id="SM00926">
    <property type="entry name" value="Molybdop_Fe4S4"/>
    <property type="match status" value="1"/>
</dbReference>
<dbReference type="PANTHER" id="PTHR43105">
    <property type="entry name" value="RESPIRATORY NITRATE REDUCTASE"/>
    <property type="match status" value="1"/>
</dbReference>
<dbReference type="Pfam" id="PF00384">
    <property type="entry name" value="Molybdopterin"/>
    <property type="match status" value="1"/>
</dbReference>
<evidence type="ECO:0000256" key="11">
    <source>
        <dbReference type="SAM" id="MobiDB-lite"/>
    </source>
</evidence>
<dbReference type="InterPro" id="IPR007419">
    <property type="entry name" value="BFD-like_2Fe2S-bd_dom"/>
</dbReference>
<dbReference type="Gene3D" id="3.40.228.10">
    <property type="entry name" value="Dimethylsulfoxide Reductase, domain 2"/>
    <property type="match status" value="1"/>
</dbReference>
<name>A0ABU5ASB0_9HYPH</name>
<evidence type="ECO:0000256" key="9">
    <source>
        <dbReference type="ARBA" id="ARBA00023014"/>
    </source>
</evidence>
<accession>A0ABU5ASB0</accession>
<keyword evidence="6" id="KW-0479">Metal-binding</keyword>
<keyword evidence="4" id="KW-0004">4Fe-4S</keyword>
<dbReference type="Gene3D" id="3.40.50.740">
    <property type="match status" value="1"/>
</dbReference>
<dbReference type="InterPro" id="IPR009010">
    <property type="entry name" value="Asp_de-COase-like_dom_sf"/>
</dbReference>
<dbReference type="RefSeq" id="WP_320321300.1">
    <property type="nucleotide sequence ID" value="NZ_JAVIIP010000012.1"/>
</dbReference>
<dbReference type="PROSITE" id="PS00551">
    <property type="entry name" value="MOLYBDOPTERIN_PROK_1"/>
    <property type="match status" value="1"/>
</dbReference>
<evidence type="ECO:0000256" key="4">
    <source>
        <dbReference type="ARBA" id="ARBA00022485"/>
    </source>
</evidence>
<evidence type="ECO:0000256" key="10">
    <source>
        <dbReference type="ARBA" id="ARBA00023063"/>
    </source>
</evidence>
<dbReference type="PIRSF" id="PIRSF036643">
    <property type="entry name" value="FDH_alpha"/>
    <property type="match status" value="1"/>
</dbReference>
<gene>
    <name evidence="13" type="ORF">RFM23_21400</name>
</gene>
<sequence length="982" mass="104119">MEIDEAREVRTTCPYCGVGCGVLAKVAADGEVTFRGDPDHPANFGRLCSKGSALAETIDLDGRLLHPEIGGRLAGWDEALDLVASTFSRTIAEHGPDAVAFYVSGQLLTEDYYVANKLMKGFVGSANIDTNSRLCMASSVAGHRRAFGADTVPGCYEDLELADLIVLVGSNLAWCHPVLYQRIAAAREKRPGMKIVLVDPRRTMTSDIADLHLAIAPDGDTALFSGLLAHLAKNQALDRDYIAAHTTGFEETLAAAASLDLAGIAAATGLGEDELSRFYALFAATEKTVTVYSQGVNQSSQGSDKVNAIINCHLATGRIGKPGAGPFSVTGQPNAMGGREVGGLANMLAAHMEIENPAHRARVRRFWNAPTLAEKPGLKAVDMFNAVADGRIKALWIMATNPVDSMPDADAVEAAIKACPFVVVSDVLAGTDTVRHAHVSLPATAWGEKDGTVTNSERRISRQRPFLAAPGEARPDWWIVAEVAKRMGFAEAFAHAAPAEIFAEHAALSGYENDGARDFDIGAHAGINAEGYEDLAPFQWPAPALSSPLREGSESALSGARQASRRGVGGEVSVSANEAETVAGDPLWPAGHLPLKEGDQSAPRPSPISKVGEWAQSAVPLVSPLEGEMAGRPEGVGTTGRQPIRFFANGNFYTPDRKARFIPVRPVTETRTGENFPLILNTGRIRDHWHTMTRTGKSPRLSQHIAEPFVEIHPADAQHHGIGDADIVRISSPRGAVLVRALITTRQRPGSVFAPMHWTDQFAARGRLDALTAPLTDPISGQPALKHVAVQIEKFAAAAFGFAVMRDRPEAIAADYWAVARCKGGWRVELAFADENIDWAGFAQSLFGASPEAEMLAYHDREAGQHRIAAFAGERLAGALFVAPGPVAVSRGWAAEQLDATHAGQRQRFRIVAGRAGADRPDIGAIVCSCLGIGANQIAAAVGAGCGTVEAIGEATRAGTNCGSCRAEIRAIIATGRVQAAE</sequence>
<dbReference type="InterPro" id="IPR050123">
    <property type="entry name" value="Prok_molybdopt-oxidoreductase"/>
</dbReference>
<dbReference type="CDD" id="cd02754">
    <property type="entry name" value="MopB_Nitrate-R-NapA-like"/>
    <property type="match status" value="1"/>
</dbReference>
<keyword evidence="9" id="KW-0411">Iron-sulfur</keyword>
<dbReference type="InterPro" id="IPR006655">
    <property type="entry name" value="Mopterin_OxRdtase_prok_CS"/>
</dbReference>
<organism evidence="13 14">
    <name type="scientific">Mesorhizobium abyssinicae</name>
    <dbReference type="NCBI Taxonomy" id="1209958"/>
    <lineage>
        <taxon>Bacteria</taxon>
        <taxon>Pseudomonadati</taxon>
        <taxon>Pseudomonadota</taxon>
        <taxon>Alphaproteobacteria</taxon>
        <taxon>Hyphomicrobiales</taxon>
        <taxon>Phyllobacteriaceae</taxon>
        <taxon>Mesorhizobium</taxon>
    </lineage>
</organism>
<keyword evidence="5" id="KW-0500">Molybdenum</keyword>
<evidence type="ECO:0000259" key="12">
    <source>
        <dbReference type="PROSITE" id="PS51669"/>
    </source>
</evidence>
<dbReference type="PROSITE" id="PS51669">
    <property type="entry name" value="4FE4S_MOW_BIS_MGD"/>
    <property type="match status" value="1"/>
</dbReference>
<evidence type="ECO:0000256" key="8">
    <source>
        <dbReference type="ARBA" id="ARBA00023004"/>
    </source>
</evidence>
<keyword evidence="10" id="KW-0534">Nitrate assimilation</keyword>
<dbReference type="SUPFAM" id="SSF53706">
    <property type="entry name" value="Formate dehydrogenase/DMSO reductase, domains 1-3"/>
    <property type="match status" value="1"/>
</dbReference>
<comment type="caution">
    <text evidence="13">The sequence shown here is derived from an EMBL/GenBank/DDBJ whole genome shotgun (WGS) entry which is preliminary data.</text>
</comment>
<evidence type="ECO:0000256" key="1">
    <source>
        <dbReference type="ARBA" id="ARBA00001942"/>
    </source>
</evidence>
<dbReference type="InterPro" id="IPR006657">
    <property type="entry name" value="MoPterin_dinucl-bd_dom"/>
</dbReference>
<comment type="cofactor">
    <cofactor evidence="1">
        <name>Mo-bis(molybdopterin guanine dinucleotide)</name>
        <dbReference type="ChEBI" id="CHEBI:60539"/>
    </cofactor>
</comment>
<keyword evidence="14" id="KW-1185">Reference proteome</keyword>
<dbReference type="PROSITE" id="PS00932">
    <property type="entry name" value="MOLYBDOPTERIN_PROK_3"/>
    <property type="match status" value="1"/>
</dbReference>
<evidence type="ECO:0000256" key="2">
    <source>
        <dbReference type="ARBA" id="ARBA00001966"/>
    </source>
</evidence>
<dbReference type="Gene3D" id="2.20.25.90">
    <property type="entry name" value="ADC-like domains"/>
    <property type="match status" value="1"/>
</dbReference>
<dbReference type="InterPro" id="IPR027467">
    <property type="entry name" value="MopterinOxRdtase_cofactor_BS"/>
</dbReference>
<reference evidence="13 14" key="1">
    <citation type="submission" date="2023-08" db="EMBL/GenBank/DDBJ databases">
        <title>Implementing the SeqCode for naming new Mesorhizobium species isolated from Vachellia karroo root nodules.</title>
        <authorList>
            <person name="Van Lill M."/>
        </authorList>
    </citation>
    <scope>NUCLEOTIDE SEQUENCE [LARGE SCALE GENOMIC DNA]</scope>
    <source>
        <strain evidence="13 14">VK4B</strain>
    </source>
</reference>
<dbReference type="InterPro" id="IPR006656">
    <property type="entry name" value="Mopterin_OxRdtase"/>
</dbReference>
<dbReference type="Gene3D" id="2.40.40.20">
    <property type="match status" value="1"/>
</dbReference>
<dbReference type="Pfam" id="PF04879">
    <property type="entry name" value="Molybdop_Fe4S4"/>
    <property type="match status" value="1"/>
</dbReference>
<evidence type="ECO:0000256" key="7">
    <source>
        <dbReference type="ARBA" id="ARBA00023002"/>
    </source>
</evidence>
<feature type="domain" description="4Fe-4S Mo/W bis-MGD-type" evidence="12">
    <location>
        <begin position="6"/>
        <end position="62"/>
    </location>
</feature>
<evidence type="ECO:0000313" key="13">
    <source>
        <dbReference type="EMBL" id="MDX8540179.1"/>
    </source>
</evidence>
<evidence type="ECO:0000256" key="3">
    <source>
        <dbReference type="ARBA" id="ARBA00008747"/>
    </source>
</evidence>
<dbReference type="InterPro" id="IPR041957">
    <property type="entry name" value="CT_Nitrate-R-NapA-like"/>
</dbReference>
<protein>
    <submittedName>
        <fullName evidence="13">Molybdopterin-dependent oxidoreductase</fullName>
    </submittedName>
</protein>
<evidence type="ECO:0000256" key="6">
    <source>
        <dbReference type="ARBA" id="ARBA00022723"/>
    </source>
</evidence>
<dbReference type="PANTHER" id="PTHR43105:SF9">
    <property type="entry name" value="NADPH-FE(3+) OXIDOREDUCTASE SUBUNIT ALPHA"/>
    <property type="match status" value="1"/>
</dbReference>
<dbReference type="CDD" id="cd02791">
    <property type="entry name" value="MopB_CT_Nitrate-R-NapA-like"/>
    <property type="match status" value="1"/>
</dbReference>
<comment type="cofactor">
    <cofactor evidence="2">
        <name>[4Fe-4S] cluster</name>
        <dbReference type="ChEBI" id="CHEBI:49883"/>
    </cofactor>
</comment>
<keyword evidence="7" id="KW-0560">Oxidoreductase</keyword>
<dbReference type="SUPFAM" id="SSF50692">
    <property type="entry name" value="ADC-like"/>
    <property type="match status" value="1"/>
</dbReference>
<comment type="similarity">
    <text evidence="3">Belongs to the prokaryotic molybdopterin-containing oxidoreductase family. NasA/NapA/NarB subfamily.</text>
</comment>
<keyword evidence="8" id="KW-0408">Iron</keyword>
<dbReference type="InterPro" id="IPR006963">
    <property type="entry name" value="Mopterin_OxRdtase_4Fe-4S_dom"/>
</dbReference>
<dbReference type="Proteomes" id="UP001276564">
    <property type="component" value="Unassembled WGS sequence"/>
</dbReference>
<dbReference type="Gene3D" id="1.10.10.1100">
    <property type="entry name" value="BFD-like [2Fe-2S]-binding domain"/>
    <property type="match status" value="1"/>
</dbReference>
<proteinExistence type="inferred from homology"/>
<evidence type="ECO:0000313" key="14">
    <source>
        <dbReference type="Proteomes" id="UP001276564"/>
    </source>
</evidence>
<dbReference type="Pfam" id="PF01568">
    <property type="entry name" value="Molydop_binding"/>
    <property type="match status" value="1"/>
</dbReference>